<dbReference type="InterPro" id="IPR000048">
    <property type="entry name" value="IQ_motif_EF-hand-BS"/>
</dbReference>
<proteinExistence type="predicted"/>
<dbReference type="EMBL" id="VJMH01005539">
    <property type="protein sequence ID" value="KAF0694761.1"/>
    <property type="molecule type" value="Genomic_DNA"/>
</dbReference>
<accession>A0A485L0E9</accession>
<dbReference type="Pfam" id="PF00612">
    <property type="entry name" value="IQ"/>
    <property type="match status" value="1"/>
</dbReference>
<dbReference type="EMBL" id="CAADRA010005560">
    <property type="protein sequence ID" value="VFT91182.1"/>
    <property type="molecule type" value="Genomic_DNA"/>
</dbReference>
<dbReference type="OrthoDB" id="70771at2759"/>
<gene>
    <name evidence="2" type="primary">Aste57867_14359</name>
    <name evidence="1" type="ORF">As57867_014305</name>
    <name evidence="2" type="ORF">ASTE57867_14359</name>
</gene>
<keyword evidence="3" id="KW-1185">Reference proteome</keyword>
<evidence type="ECO:0000313" key="3">
    <source>
        <dbReference type="Proteomes" id="UP000332933"/>
    </source>
</evidence>
<reference evidence="2 3" key="1">
    <citation type="submission" date="2019-03" db="EMBL/GenBank/DDBJ databases">
        <authorList>
            <person name="Gaulin E."/>
            <person name="Dumas B."/>
        </authorList>
    </citation>
    <scope>NUCLEOTIDE SEQUENCE [LARGE SCALE GENOMIC DNA]</scope>
    <source>
        <strain evidence="2">CBS 568.67</strain>
    </source>
</reference>
<evidence type="ECO:0000313" key="2">
    <source>
        <dbReference type="EMBL" id="VFT91182.1"/>
    </source>
</evidence>
<dbReference type="Proteomes" id="UP000332933">
    <property type="component" value="Unassembled WGS sequence"/>
</dbReference>
<dbReference type="PROSITE" id="PS50096">
    <property type="entry name" value="IQ"/>
    <property type="match status" value="1"/>
</dbReference>
<dbReference type="CDD" id="cd23767">
    <property type="entry name" value="IQCD"/>
    <property type="match status" value="1"/>
</dbReference>
<evidence type="ECO:0000313" key="1">
    <source>
        <dbReference type="EMBL" id="KAF0694761.1"/>
    </source>
</evidence>
<protein>
    <submittedName>
        <fullName evidence="2">Aste57867_14359 protein</fullName>
    </submittedName>
</protein>
<name>A0A485L0E9_9STRA</name>
<sequence length="331" mass="38537">MSAAAPTAMEAADAASPPPNFVLQEETYTHDYLAQVPDDGYVHAEVAWLDLLQRHRHLYFDVKAPLVQYSLHDKRPRYCSAKQLHEAAMVVEESTAHIMAMQQRLLREWHAGATRFQAAWRGYMARKRVKAAMWRARIKKTERLFMIAQGIRRMREARRVRRTLKAVHHVKWLVARAHASMRQIQRLVRLYLFKCRRWNAAAQLQRWYRSRTRQKCLATALARLHGFLKRQRRNVLLEEYASAAVAARRQDRERRQAAYFSMKPDHVIVHRLVAARKAKLHEALVPRRMHGGVQNARSRSEAVLPLPMATNSMMARAFAMQSQARLAKPLS</sequence>
<dbReference type="AlphaFoldDB" id="A0A485L0E9"/>
<dbReference type="SMART" id="SM00015">
    <property type="entry name" value="IQ"/>
    <property type="match status" value="1"/>
</dbReference>
<reference evidence="1" key="2">
    <citation type="submission" date="2019-06" db="EMBL/GenBank/DDBJ databases">
        <title>Genomics analysis of Aphanomyces spp. identifies a new class of oomycete effector associated with host adaptation.</title>
        <authorList>
            <person name="Gaulin E."/>
        </authorList>
    </citation>
    <scope>NUCLEOTIDE SEQUENCE</scope>
    <source>
        <strain evidence="1">CBS 578.67</strain>
    </source>
</reference>
<organism evidence="2 3">
    <name type="scientific">Aphanomyces stellatus</name>
    <dbReference type="NCBI Taxonomy" id="120398"/>
    <lineage>
        <taxon>Eukaryota</taxon>
        <taxon>Sar</taxon>
        <taxon>Stramenopiles</taxon>
        <taxon>Oomycota</taxon>
        <taxon>Saprolegniomycetes</taxon>
        <taxon>Saprolegniales</taxon>
        <taxon>Verrucalvaceae</taxon>
        <taxon>Aphanomyces</taxon>
    </lineage>
</organism>